<feature type="domain" description="Phosphatidic acid phosphatase type 2/haloperoxidase" evidence="2">
    <location>
        <begin position="112"/>
        <end position="226"/>
    </location>
</feature>
<dbReference type="Gene3D" id="1.20.144.10">
    <property type="entry name" value="Phosphatidic acid phosphatase type 2/haloperoxidase"/>
    <property type="match status" value="1"/>
</dbReference>
<feature type="transmembrane region" description="Helical" evidence="1">
    <location>
        <begin position="86"/>
        <end position="104"/>
    </location>
</feature>
<dbReference type="InterPro" id="IPR036938">
    <property type="entry name" value="PAP2/HPO_sf"/>
</dbReference>
<dbReference type="EMBL" id="CAEZSJ010000010">
    <property type="protein sequence ID" value="CAB4532580.1"/>
    <property type="molecule type" value="Genomic_DNA"/>
</dbReference>
<proteinExistence type="predicted"/>
<dbReference type="SMART" id="SM00014">
    <property type="entry name" value="acidPPc"/>
    <property type="match status" value="1"/>
</dbReference>
<feature type="transmembrane region" description="Helical" evidence="1">
    <location>
        <begin position="184"/>
        <end position="202"/>
    </location>
</feature>
<keyword evidence="1" id="KW-0812">Transmembrane</keyword>
<dbReference type="SUPFAM" id="SSF48317">
    <property type="entry name" value="Acid phosphatase/Vanadium-dependent haloperoxidase"/>
    <property type="match status" value="1"/>
</dbReference>
<evidence type="ECO:0000256" key="1">
    <source>
        <dbReference type="SAM" id="Phobius"/>
    </source>
</evidence>
<feature type="transmembrane region" description="Helical" evidence="1">
    <location>
        <begin position="208"/>
        <end position="228"/>
    </location>
</feature>
<reference evidence="4" key="1">
    <citation type="submission" date="2020-05" db="EMBL/GenBank/DDBJ databases">
        <authorList>
            <person name="Chiriac C."/>
            <person name="Salcher M."/>
            <person name="Ghai R."/>
            <person name="Kavagutti S V."/>
        </authorList>
    </citation>
    <scope>NUCLEOTIDE SEQUENCE</scope>
</reference>
<evidence type="ECO:0000259" key="2">
    <source>
        <dbReference type="SMART" id="SM00014"/>
    </source>
</evidence>
<gene>
    <name evidence="3" type="ORF">UFOPK1425_00111</name>
    <name evidence="4" type="ORF">UFOPK1842_00309</name>
</gene>
<accession>A0A6J6GW13</accession>
<dbReference type="Pfam" id="PF01569">
    <property type="entry name" value="PAP2"/>
    <property type="match status" value="1"/>
</dbReference>
<dbReference type="AlphaFoldDB" id="A0A6J6GW13"/>
<evidence type="ECO:0000313" key="3">
    <source>
        <dbReference type="EMBL" id="CAB4532580.1"/>
    </source>
</evidence>
<feature type="transmembrane region" description="Helical" evidence="1">
    <location>
        <begin position="153"/>
        <end position="172"/>
    </location>
</feature>
<keyword evidence="1" id="KW-1133">Transmembrane helix</keyword>
<name>A0A6J6GW13_9ZZZZ</name>
<organism evidence="4">
    <name type="scientific">freshwater metagenome</name>
    <dbReference type="NCBI Taxonomy" id="449393"/>
    <lineage>
        <taxon>unclassified sequences</taxon>
        <taxon>metagenomes</taxon>
        <taxon>ecological metagenomes</taxon>
    </lineage>
</organism>
<protein>
    <submittedName>
        <fullName evidence="4">Unannotated protein</fullName>
    </submittedName>
</protein>
<feature type="transmembrane region" description="Helical" evidence="1">
    <location>
        <begin position="32"/>
        <end position="51"/>
    </location>
</feature>
<dbReference type="EMBL" id="CAEZUQ010000023">
    <property type="protein sequence ID" value="CAB4603145.1"/>
    <property type="molecule type" value="Genomic_DNA"/>
</dbReference>
<evidence type="ECO:0000313" key="4">
    <source>
        <dbReference type="EMBL" id="CAB4603145.1"/>
    </source>
</evidence>
<sequence length="239" mass="27126">MLINLEIWQNRSRLNDMKSELLEKRRDEMFHALRVSALLFLGFLFITQQVLTRGWLYRLDHFILHLKNPQFKGLAGHILIGLDDLGLRWFTATVLLICAGIISWRFKSFRPINLSLLALLSLNLVVGVTKIVIGRTKPRLYIDVLHANGMSYPSGHASNALISWGLLAYLIYRYTNRAPFKGIKLYPIVGLITFTVVIVSLIRNTHWFSDLLGGVFIGGALLVAIIAIDRFVPSEKQPS</sequence>
<feature type="transmembrane region" description="Helical" evidence="1">
    <location>
        <begin position="116"/>
        <end position="133"/>
    </location>
</feature>
<dbReference type="InterPro" id="IPR000326">
    <property type="entry name" value="PAP2/HPO"/>
</dbReference>
<keyword evidence="1" id="KW-0472">Membrane</keyword>